<proteinExistence type="predicted"/>
<accession>A0A7R9JRN2</accession>
<sequence length="527" mass="57940">MEHEQKDVPATLVTVERKEVPATLVAVEHEEVPATQKRVGGAACASAEERDKGRLNSEAQHGLYGMIHHGLCNAAHFNPSDNVGLEEITERPLLVECSDKPELCLQVVSPLLYTYVAQDVIVIHGCEEGEEGMPAAHVPRYAIFLNVALCMKVEWKHYLENKHPHYTRPGSNINLPVIGSLVYCKNDALDQANNNAVFYLNNFYSSITKLNTNENSLSIVGGLVGAGSHVKLRLHRFPSQQQNMSDFEGSGFFSTHLTASYYPFRNWEIRTSISPSSAVWLNTTGALANYATEAGCIQIVYLSGVARGVGVARGFDSCIGNHVTNCRFVQIVANATDAVFSRPLKQMGEEGADKRWGHQPSGLTNQRQSLGVTLPDSGLDRLGHRFNSTCYKGCRSSSGYRGWRSPSSQIGHGEFIAIPRFVTNFQARMLGKYGERSSHTGIVSYTCGIVQVSYVFLLPFYAIEMRTQPTVVAPWEQHSIVDVRNIAATTMSSSEEEDTISLIVINRTTTIHSLLLTALLSCGEGEL</sequence>
<dbReference type="EMBL" id="OE839663">
    <property type="protein sequence ID" value="CAD7588103.1"/>
    <property type="molecule type" value="Genomic_DNA"/>
</dbReference>
<protein>
    <submittedName>
        <fullName evidence="1">Uncharacterized protein</fullName>
    </submittedName>
</protein>
<dbReference type="AlphaFoldDB" id="A0A7R9JRN2"/>
<gene>
    <name evidence="1" type="ORF">TGEB3V08_LOCUS2214</name>
</gene>
<organism evidence="1">
    <name type="scientific">Timema genevievae</name>
    <name type="common">Walking stick</name>
    <dbReference type="NCBI Taxonomy" id="629358"/>
    <lineage>
        <taxon>Eukaryota</taxon>
        <taxon>Metazoa</taxon>
        <taxon>Ecdysozoa</taxon>
        <taxon>Arthropoda</taxon>
        <taxon>Hexapoda</taxon>
        <taxon>Insecta</taxon>
        <taxon>Pterygota</taxon>
        <taxon>Neoptera</taxon>
        <taxon>Polyneoptera</taxon>
        <taxon>Phasmatodea</taxon>
        <taxon>Timematodea</taxon>
        <taxon>Timematoidea</taxon>
        <taxon>Timematidae</taxon>
        <taxon>Timema</taxon>
    </lineage>
</organism>
<name>A0A7R9JRN2_TIMGE</name>
<reference evidence="1" key="1">
    <citation type="submission" date="2020-11" db="EMBL/GenBank/DDBJ databases">
        <authorList>
            <person name="Tran Van P."/>
        </authorList>
    </citation>
    <scope>NUCLEOTIDE SEQUENCE</scope>
</reference>
<evidence type="ECO:0000313" key="1">
    <source>
        <dbReference type="EMBL" id="CAD7588103.1"/>
    </source>
</evidence>